<dbReference type="InterPro" id="IPR011009">
    <property type="entry name" value="Kinase-like_dom_sf"/>
</dbReference>
<dbReference type="EMBL" id="DS113639">
    <property type="protein sequence ID" value="EAX99406.1"/>
    <property type="molecule type" value="Genomic_DNA"/>
</dbReference>
<dbReference type="PANTHER" id="PTHR24362:SF309">
    <property type="entry name" value="PROTEIN KINASE DOMAIN-CONTAINING PROTEIN"/>
    <property type="match status" value="1"/>
</dbReference>
<evidence type="ECO:0000259" key="1">
    <source>
        <dbReference type="PROSITE" id="PS50011"/>
    </source>
</evidence>
<dbReference type="VEuPathDB" id="TrichDB:TVAGG3_0701450"/>
<keyword evidence="2" id="KW-0808">Transferase</keyword>
<proteinExistence type="predicted"/>
<dbReference type="Proteomes" id="UP000001542">
    <property type="component" value="Unassembled WGS sequence"/>
</dbReference>
<dbReference type="VEuPathDB" id="TrichDB:TVAG_043140"/>
<feature type="domain" description="Protein kinase" evidence="1">
    <location>
        <begin position="24"/>
        <end position="267"/>
    </location>
</feature>
<dbReference type="PROSITE" id="PS00108">
    <property type="entry name" value="PROTEIN_KINASE_ST"/>
    <property type="match status" value="1"/>
</dbReference>
<evidence type="ECO:0000313" key="3">
    <source>
        <dbReference type="Proteomes" id="UP000001542"/>
    </source>
</evidence>
<reference evidence="2" key="1">
    <citation type="submission" date="2006-10" db="EMBL/GenBank/DDBJ databases">
        <authorList>
            <person name="Amadeo P."/>
            <person name="Zhao Q."/>
            <person name="Wortman J."/>
            <person name="Fraser-Liggett C."/>
            <person name="Carlton J."/>
        </authorList>
    </citation>
    <scope>NUCLEOTIDE SEQUENCE</scope>
    <source>
        <strain evidence="2">G3</strain>
    </source>
</reference>
<keyword evidence="3" id="KW-1185">Reference proteome</keyword>
<dbReference type="AlphaFoldDB" id="A2F6S8"/>
<dbReference type="SMART" id="SM00220">
    <property type="entry name" value="S_TKc"/>
    <property type="match status" value="1"/>
</dbReference>
<sequence length="333" mass="38719">MKTTPFKRYIMNKAEIDFFQNQGYSFVRTIAQGGYGIVFEMHSNKYNIDYAVKRIPKCFLSNSELDCLMQIDDPYIVRLYQVFYLGDFIYMVMELCQNDLFNIFTSSQQLSDEQMKKYALEMVLAIKSIHDRNIAHCDIKPANFFIDNYGRVKIGDFGLSSINGTATTCKIQKGTRLYMAPEMYVLKEYNAMKSDIWSLGVSLYYMATKQYPFNAPDQSKLEQVVNIGLFPKEQVRDKQLLGLICRCLEKNPCRRPSINDLLRIPYLKEQLPNETCCRFVLPNFHKCCKPIIKPEIKPRNSLCAFASNLQIHCFKGSKMRLINSEREIPVCIK</sequence>
<dbReference type="SUPFAM" id="SSF56112">
    <property type="entry name" value="Protein kinase-like (PK-like)"/>
    <property type="match status" value="1"/>
</dbReference>
<dbReference type="InterPro" id="IPR008271">
    <property type="entry name" value="Ser/Thr_kinase_AS"/>
</dbReference>
<dbReference type="PROSITE" id="PS50011">
    <property type="entry name" value="PROTEIN_KINASE_DOM"/>
    <property type="match status" value="1"/>
</dbReference>
<keyword evidence="2" id="KW-0418">Kinase</keyword>
<evidence type="ECO:0000313" key="2">
    <source>
        <dbReference type="EMBL" id="EAX99406.1"/>
    </source>
</evidence>
<dbReference type="PANTHER" id="PTHR24362">
    <property type="entry name" value="SERINE/THREONINE-PROTEIN KINASE NEK"/>
    <property type="match status" value="1"/>
</dbReference>
<dbReference type="GO" id="GO:0005524">
    <property type="term" value="F:ATP binding"/>
    <property type="evidence" value="ECO:0007669"/>
    <property type="project" value="InterPro"/>
</dbReference>
<dbReference type="RefSeq" id="XP_001312336.1">
    <property type="nucleotide sequence ID" value="XM_001312335.1"/>
</dbReference>
<name>A2F6S8_TRIV3</name>
<dbReference type="GO" id="GO:0004672">
    <property type="term" value="F:protein kinase activity"/>
    <property type="evidence" value="ECO:0007669"/>
    <property type="project" value="InterPro"/>
</dbReference>
<dbReference type="SMR" id="A2F6S8"/>
<dbReference type="InterPro" id="IPR000719">
    <property type="entry name" value="Prot_kinase_dom"/>
</dbReference>
<dbReference type="eggNOG" id="KOG0583">
    <property type="taxonomic scope" value="Eukaryota"/>
</dbReference>
<reference evidence="2" key="2">
    <citation type="journal article" date="2007" name="Science">
        <title>Draft genome sequence of the sexually transmitted pathogen Trichomonas vaginalis.</title>
        <authorList>
            <person name="Carlton J.M."/>
            <person name="Hirt R.P."/>
            <person name="Silva J.C."/>
            <person name="Delcher A.L."/>
            <person name="Schatz M."/>
            <person name="Zhao Q."/>
            <person name="Wortman J.R."/>
            <person name="Bidwell S.L."/>
            <person name="Alsmark U.C.M."/>
            <person name="Besteiro S."/>
            <person name="Sicheritz-Ponten T."/>
            <person name="Noel C.J."/>
            <person name="Dacks J.B."/>
            <person name="Foster P.G."/>
            <person name="Simillion C."/>
            <person name="Van de Peer Y."/>
            <person name="Miranda-Saavedra D."/>
            <person name="Barton G.J."/>
            <person name="Westrop G.D."/>
            <person name="Mueller S."/>
            <person name="Dessi D."/>
            <person name="Fiori P.L."/>
            <person name="Ren Q."/>
            <person name="Paulsen I."/>
            <person name="Zhang H."/>
            <person name="Bastida-Corcuera F.D."/>
            <person name="Simoes-Barbosa A."/>
            <person name="Brown M.T."/>
            <person name="Hayes R.D."/>
            <person name="Mukherjee M."/>
            <person name="Okumura C.Y."/>
            <person name="Schneider R."/>
            <person name="Smith A.J."/>
            <person name="Vanacova S."/>
            <person name="Villalvazo M."/>
            <person name="Haas B.J."/>
            <person name="Pertea M."/>
            <person name="Feldblyum T.V."/>
            <person name="Utterback T.R."/>
            <person name="Shu C.L."/>
            <person name="Osoegawa K."/>
            <person name="de Jong P.J."/>
            <person name="Hrdy I."/>
            <person name="Horvathova L."/>
            <person name="Zubacova Z."/>
            <person name="Dolezal P."/>
            <person name="Malik S.B."/>
            <person name="Logsdon J.M. Jr."/>
            <person name="Henze K."/>
            <person name="Gupta A."/>
            <person name="Wang C.C."/>
            <person name="Dunne R.L."/>
            <person name="Upcroft J.A."/>
            <person name="Upcroft P."/>
            <person name="White O."/>
            <person name="Salzberg S.L."/>
            <person name="Tang P."/>
            <person name="Chiu C.-H."/>
            <person name="Lee Y.-S."/>
            <person name="Embley T.M."/>
            <person name="Coombs G.H."/>
            <person name="Mottram J.C."/>
            <person name="Tachezy J."/>
            <person name="Fraser-Liggett C.M."/>
            <person name="Johnson P.J."/>
        </authorList>
    </citation>
    <scope>NUCLEOTIDE SEQUENCE [LARGE SCALE GENOMIC DNA]</scope>
    <source>
        <strain evidence="2">G3</strain>
    </source>
</reference>
<gene>
    <name evidence="2" type="ORF">TVAG_043140</name>
</gene>
<dbReference type="InParanoid" id="A2F6S8"/>
<protein>
    <submittedName>
        <fullName evidence="2">CAMK family protein kinase</fullName>
    </submittedName>
</protein>
<dbReference type="OrthoDB" id="5337378at2759"/>
<dbReference type="Gene3D" id="1.10.510.10">
    <property type="entry name" value="Transferase(Phosphotransferase) domain 1"/>
    <property type="match status" value="1"/>
</dbReference>
<accession>A2F6S8</accession>
<dbReference type="Pfam" id="PF00069">
    <property type="entry name" value="Pkinase"/>
    <property type="match status" value="1"/>
</dbReference>
<dbReference type="KEGG" id="tva:4757212"/>
<organism evidence="2 3">
    <name type="scientific">Trichomonas vaginalis (strain ATCC PRA-98 / G3)</name>
    <dbReference type="NCBI Taxonomy" id="412133"/>
    <lineage>
        <taxon>Eukaryota</taxon>
        <taxon>Metamonada</taxon>
        <taxon>Parabasalia</taxon>
        <taxon>Trichomonadida</taxon>
        <taxon>Trichomonadidae</taxon>
        <taxon>Trichomonas</taxon>
    </lineage>
</organism>